<evidence type="ECO:0000313" key="2">
    <source>
        <dbReference type="Proteomes" id="UP000887574"/>
    </source>
</evidence>
<sequence length="257" mass="28941">MAREYRTAKETGQAGFENAGFDNAGFGDSRNQSRNRSSQDWRERRTRPRSKVLSKTLRSIVLRVVAVPVEVISKIASKVVLLWTEAVEIDLSKANMVVVIARVIQGMLRKGDNRSRNRLYSISPERNQSSGKSGGSAGRFSNNRADNGPRFEQSSSSRNTPSFNDSGYRASYDRNSSKFSSSGQKRSVGSISRYRDGHDNRTCSPERKQTRHEGAEPSDNPWVHDKFKPSQGPGKKPNKQECEDIDESIQFELEENY</sequence>
<keyword evidence="2" id="KW-1185">Reference proteome</keyword>
<feature type="region of interest" description="Disordered" evidence="1">
    <location>
        <begin position="1"/>
        <end position="49"/>
    </location>
</feature>
<evidence type="ECO:0000313" key="3">
    <source>
        <dbReference type="WBParaSite" id="jg13569"/>
    </source>
</evidence>
<protein>
    <submittedName>
        <fullName evidence="3">Uncharacterized protein</fullName>
    </submittedName>
</protein>
<proteinExistence type="predicted"/>
<feature type="compositionally biased region" description="Polar residues" evidence="1">
    <location>
        <begin position="152"/>
        <end position="165"/>
    </location>
</feature>
<name>A0A915CYB9_9BILA</name>
<dbReference type="WBParaSite" id="jg13569">
    <property type="protein sequence ID" value="jg13569"/>
    <property type="gene ID" value="jg13569"/>
</dbReference>
<feature type="compositionally biased region" description="Polar residues" evidence="1">
    <location>
        <begin position="118"/>
        <end position="131"/>
    </location>
</feature>
<feature type="region of interest" description="Disordered" evidence="1">
    <location>
        <begin position="115"/>
        <end position="242"/>
    </location>
</feature>
<evidence type="ECO:0000256" key="1">
    <source>
        <dbReference type="SAM" id="MobiDB-lite"/>
    </source>
</evidence>
<feature type="compositionally biased region" description="Basic and acidic residues" evidence="1">
    <location>
        <begin position="193"/>
        <end position="215"/>
    </location>
</feature>
<dbReference type="Proteomes" id="UP000887574">
    <property type="component" value="Unplaced"/>
</dbReference>
<organism evidence="2 3">
    <name type="scientific">Ditylenchus dipsaci</name>
    <dbReference type="NCBI Taxonomy" id="166011"/>
    <lineage>
        <taxon>Eukaryota</taxon>
        <taxon>Metazoa</taxon>
        <taxon>Ecdysozoa</taxon>
        <taxon>Nematoda</taxon>
        <taxon>Chromadorea</taxon>
        <taxon>Rhabditida</taxon>
        <taxon>Tylenchina</taxon>
        <taxon>Tylenchomorpha</taxon>
        <taxon>Sphaerularioidea</taxon>
        <taxon>Anguinidae</taxon>
        <taxon>Anguininae</taxon>
        <taxon>Ditylenchus</taxon>
    </lineage>
</organism>
<reference evidence="3" key="1">
    <citation type="submission" date="2022-11" db="UniProtKB">
        <authorList>
            <consortium name="WormBaseParasite"/>
        </authorList>
    </citation>
    <scope>IDENTIFICATION</scope>
</reference>
<dbReference type="AlphaFoldDB" id="A0A915CYB9"/>
<accession>A0A915CYB9</accession>
<feature type="compositionally biased region" description="Low complexity" evidence="1">
    <location>
        <begin position="177"/>
        <end position="187"/>
    </location>
</feature>